<dbReference type="Pfam" id="PF24063">
    <property type="entry name" value="DUF7363"/>
    <property type="match status" value="1"/>
</dbReference>
<organism evidence="6 7">
    <name type="scientific">Candidatus Phosphoribacter hodrii</name>
    <dbReference type="NCBI Taxonomy" id="2953743"/>
    <lineage>
        <taxon>Bacteria</taxon>
        <taxon>Bacillati</taxon>
        <taxon>Actinomycetota</taxon>
        <taxon>Actinomycetes</taxon>
        <taxon>Micrococcales</taxon>
        <taxon>Dermatophilaceae</taxon>
        <taxon>Candidatus Phosphoribacter</taxon>
    </lineage>
</organism>
<dbReference type="InterPro" id="IPR024983">
    <property type="entry name" value="CHAT_dom"/>
</dbReference>
<evidence type="ECO:0000259" key="5">
    <source>
        <dbReference type="Pfam" id="PF24096"/>
    </source>
</evidence>
<gene>
    <name evidence="6" type="ORF">IPF40_00560</name>
</gene>
<evidence type="ECO:0000259" key="2">
    <source>
        <dbReference type="Pfam" id="PF12770"/>
    </source>
</evidence>
<dbReference type="Pfam" id="PF12770">
    <property type="entry name" value="CHAT"/>
    <property type="match status" value="1"/>
</dbReference>
<sequence>MPDKSLGRGGLRVSYPSTHTVGVPVPRKDRDLGAVDTHAILLEALRDNDFEKVDEFTLTPEVRRDRDPLPRDPGKLTMELDVEGEQDAVVLVEKDGCYSWHLPTGDKARRRGLPGEKRAVRFDIDLAVSDAAYANRRVERGLDDGPRTRGLFGDLLAGAVRVVVMKFAAPLLVGAAVGFLERHVEPGIVHITAPDPATWQRVERLDQLGLPTDRPVRILLFIHGTFSSTLSAFGSMAVSDNGARFLESALRQYDAVIGFDHPTLSVDPMVNATDLLTRVSSVTNGVSFDVITHSRGGLTTRSFAEYVLPGSGWNGRVEKAVFVAATNNGTHLADTDRWYDLIDIATNLTMVGAGVLAAMPGGAPVAAVVAGVVKGLGALVKYLGAYAVEEDGVPGLAAMRPGGPFVTGINQTQPGQPTPGTPWFVAKSNFHVTVGDDSHRPPEFPKELAVRLAEGLVDQVFRGDNDLVVDCESMGSIDAAVGGGFVADTYDFESNDVVYHGNYFLQPDFVRRMTDWLLWRVEAAMAEPPEAAAEPPEEAAEPPEVVRGIDFGEPPPPAAPPPPVRGVDVPADPGAPPAAPNVAEATLLASMTAKPSVGVPTALRVALSRKELHVAAGEVGAVGGFVAPADRPLAVNVAASANARVGLAPDQLGEFATDSFQLPPGGGTSELEFFVEAQAAGPVTVTVVVQDGVKWLKSLALTATAGAPVAPVAAAVFAAPGPLQPEVLASASTPLPASADQPDFEDYFTIQVQEARFGADTKFLYVVSCPRLGISERFESLPLRARSDYIAATLADVKRAWDDHGAGAAYLETLQDIGADLFGTLFPEDLRALLWANRSKLAPMVLRADEPDVPWELIHLKPANGTRQKAPAFLGQLGMLRWPFDGYPQATLRARPGRVRVLCPDRAGPAAPGAGVRKEADFLEQRLGASSLPGTEAALRTLLRGGDFDLLHFSGHGVADPKDIGSAKLLLTQVLEGGGAVKLRYLTARAVEQNARLRRDDGSGPLVVLNACQLGRGGDQLTGSGGFAKAFLSTGAAAYVAALWSIHDTPAHDFVTSFYDRLLAGDTVAESAAAAREKARAAGDATWLSYVIYARPDARLVTQ</sequence>
<dbReference type="InterPro" id="IPR055786">
    <property type="entry name" value="DUF7362"/>
</dbReference>
<feature type="domain" description="DUF7362" evidence="3">
    <location>
        <begin position="9"/>
        <end position="167"/>
    </location>
</feature>
<evidence type="ECO:0000313" key="6">
    <source>
        <dbReference type="EMBL" id="MBK6299587.1"/>
    </source>
</evidence>
<dbReference type="EMBL" id="JADIXZ010000001">
    <property type="protein sequence ID" value="MBK6299587.1"/>
    <property type="molecule type" value="Genomic_DNA"/>
</dbReference>
<dbReference type="Pfam" id="PF24096">
    <property type="entry name" value="DUF7379"/>
    <property type="match status" value="1"/>
</dbReference>
<dbReference type="InterPro" id="IPR055803">
    <property type="entry name" value="DUF7379"/>
</dbReference>
<accession>A0A934X260</accession>
<dbReference type="InterPro" id="IPR055787">
    <property type="entry name" value="DUF7363"/>
</dbReference>
<comment type="caution">
    <text evidence="6">The sequence shown here is derived from an EMBL/GenBank/DDBJ whole genome shotgun (WGS) entry which is preliminary data.</text>
</comment>
<proteinExistence type="predicted"/>
<feature type="region of interest" description="Disordered" evidence="1">
    <location>
        <begin position="1"/>
        <end position="24"/>
    </location>
</feature>
<feature type="domain" description="DUF7363" evidence="4">
    <location>
        <begin position="589"/>
        <end position="700"/>
    </location>
</feature>
<dbReference type="Pfam" id="PF24062">
    <property type="entry name" value="DUF7362"/>
    <property type="match status" value="1"/>
</dbReference>
<protein>
    <submittedName>
        <fullName evidence="6">CHAT domain-containing protein</fullName>
    </submittedName>
</protein>
<dbReference type="InterPro" id="IPR029058">
    <property type="entry name" value="AB_hydrolase_fold"/>
</dbReference>
<feature type="domain" description="DUF7379" evidence="5">
    <location>
        <begin position="219"/>
        <end position="410"/>
    </location>
</feature>
<feature type="domain" description="CHAT" evidence="2">
    <location>
        <begin position="915"/>
        <end position="1080"/>
    </location>
</feature>
<dbReference type="Proteomes" id="UP000718281">
    <property type="component" value="Unassembled WGS sequence"/>
</dbReference>
<evidence type="ECO:0000313" key="7">
    <source>
        <dbReference type="Proteomes" id="UP000718281"/>
    </source>
</evidence>
<name>A0A934X260_9MICO</name>
<dbReference type="Gene3D" id="3.40.50.1820">
    <property type="entry name" value="alpha/beta hydrolase"/>
    <property type="match status" value="1"/>
</dbReference>
<reference evidence="6 7" key="1">
    <citation type="submission" date="2020-10" db="EMBL/GenBank/DDBJ databases">
        <title>Connecting structure to function with the recovery of over 1000 high-quality activated sludge metagenome-assembled genomes encoding full-length rRNA genes using long-read sequencing.</title>
        <authorList>
            <person name="Singleton C.M."/>
            <person name="Petriglieri F."/>
            <person name="Kristensen J.M."/>
            <person name="Kirkegaard R.H."/>
            <person name="Michaelsen T.Y."/>
            <person name="Andersen M.H."/>
            <person name="Karst S.M."/>
            <person name="Dueholm M.S."/>
            <person name="Nielsen P.H."/>
            <person name="Albertsen M."/>
        </authorList>
    </citation>
    <scope>NUCLEOTIDE SEQUENCE [LARGE SCALE GENOMIC DNA]</scope>
    <source>
        <strain evidence="6">AalE_18-Q3-R2-46_BAT3C.188</strain>
    </source>
</reference>
<evidence type="ECO:0000259" key="3">
    <source>
        <dbReference type="Pfam" id="PF24062"/>
    </source>
</evidence>
<dbReference type="AlphaFoldDB" id="A0A934X260"/>
<evidence type="ECO:0000256" key="1">
    <source>
        <dbReference type="SAM" id="MobiDB-lite"/>
    </source>
</evidence>
<dbReference type="SUPFAM" id="SSF53474">
    <property type="entry name" value="alpha/beta-Hydrolases"/>
    <property type="match status" value="1"/>
</dbReference>
<evidence type="ECO:0000259" key="4">
    <source>
        <dbReference type="Pfam" id="PF24063"/>
    </source>
</evidence>